<evidence type="ECO:0000259" key="8">
    <source>
        <dbReference type="PROSITE" id="PS50157"/>
    </source>
</evidence>
<dbReference type="OrthoDB" id="3787728at2759"/>
<keyword evidence="3 6" id="KW-0863">Zinc-finger</keyword>
<evidence type="ECO:0000256" key="5">
    <source>
        <dbReference type="ARBA" id="ARBA00044085"/>
    </source>
</evidence>
<dbReference type="PANTHER" id="PTHR14003:SF19">
    <property type="entry name" value="YY2 TRANSCRIPTION FACTOR"/>
    <property type="match status" value="1"/>
</dbReference>
<dbReference type="SUPFAM" id="SSF57667">
    <property type="entry name" value="beta-beta-alpha zinc fingers"/>
    <property type="match status" value="1"/>
</dbReference>
<dbReference type="Proteomes" id="UP000799779">
    <property type="component" value="Unassembled WGS sequence"/>
</dbReference>
<dbReference type="PANTHER" id="PTHR14003">
    <property type="entry name" value="TRANSCRIPTIONAL REPRESSOR PROTEIN YY"/>
    <property type="match status" value="1"/>
</dbReference>
<evidence type="ECO:0000313" key="9">
    <source>
        <dbReference type="EMBL" id="KAF1997449.1"/>
    </source>
</evidence>
<dbReference type="Gene3D" id="3.30.160.60">
    <property type="entry name" value="Classic Zinc Finger"/>
    <property type="match status" value="1"/>
</dbReference>
<dbReference type="PROSITE" id="PS00028">
    <property type="entry name" value="ZINC_FINGER_C2H2_1"/>
    <property type="match status" value="1"/>
</dbReference>
<name>A0A6A5W9J1_9PLEO</name>
<organism evidence="9 10">
    <name type="scientific">Amniculicola lignicola CBS 123094</name>
    <dbReference type="NCBI Taxonomy" id="1392246"/>
    <lineage>
        <taxon>Eukaryota</taxon>
        <taxon>Fungi</taxon>
        <taxon>Dikarya</taxon>
        <taxon>Ascomycota</taxon>
        <taxon>Pezizomycotina</taxon>
        <taxon>Dothideomycetes</taxon>
        <taxon>Pleosporomycetidae</taxon>
        <taxon>Pleosporales</taxon>
        <taxon>Amniculicolaceae</taxon>
        <taxon>Amniculicola</taxon>
    </lineage>
</organism>
<feature type="transmembrane region" description="Helical" evidence="7">
    <location>
        <begin position="62"/>
        <end position="82"/>
    </location>
</feature>
<feature type="domain" description="C2H2-type" evidence="8">
    <location>
        <begin position="407"/>
        <end position="436"/>
    </location>
</feature>
<feature type="transmembrane region" description="Helical" evidence="7">
    <location>
        <begin position="125"/>
        <end position="147"/>
    </location>
</feature>
<proteinExistence type="predicted"/>
<evidence type="ECO:0000256" key="1">
    <source>
        <dbReference type="ARBA" id="ARBA00022723"/>
    </source>
</evidence>
<evidence type="ECO:0000256" key="4">
    <source>
        <dbReference type="ARBA" id="ARBA00022833"/>
    </source>
</evidence>
<dbReference type="GO" id="GO:0000978">
    <property type="term" value="F:RNA polymerase II cis-regulatory region sequence-specific DNA binding"/>
    <property type="evidence" value="ECO:0007669"/>
    <property type="project" value="TreeGrafter"/>
</dbReference>
<evidence type="ECO:0000256" key="6">
    <source>
        <dbReference type="PROSITE-ProRule" id="PRU00042"/>
    </source>
</evidence>
<feature type="transmembrane region" description="Helical" evidence="7">
    <location>
        <begin position="153"/>
        <end position="174"/>
    </location>
</feature>
<protein>
    <recommendedName>
        <fullName evidence="5">C2H2 type master regulator of conidiophore development brlA</fullName>
    </recommendedName>
</protein>
<dbReference type="AlphaFoldDB" id="A0A6A5W9J1"/>
<keyword evidence="4" id="KW-0862">Zinc</keyword>
<keyword evidence="2" id="KW-0677">Repeat</keyword>
<keyword evidence="7" id="KW-0812">Transmembrane</keyword>
<gene>
    <name evidence="9" type="ORF">P154DRAFT_578870</name>
</gene>
<evidence type="ECO:0000256" key="7">
    <source>
        <dbReference type="SAM" id="Phobius"/>
    </source>
</evidence>
<dbReference type="GO" id="GO:0000981">
    <property type="term" value="F:DNA-binding transcription factor activity, RNA polymerase II-specific"/>
    <property type="evidence" value="ECO:0007669"/>
    <property type="project" value="TreeGrafter"/>
</dbReference>
<dbReference type="InterPro" id="IPR036236">
    <property type="entry name" value="Znf_C2H2_sf"/>
</dbReference>
<accession>A0A6A5W9J1</accession>
<keyword evidence="7" id="KW-1133">Transmembrane helix</keyword>
<evidence type="ECO:0000256" key="3">
    <source>
        <dbReference type="ARBA" id="ARBA00022771"/>
    </source>
</evidence>
<evidence type="ECO:0000256" key="2">
    <source>
        <dbReference type="ARBA" id="ARBA00022737"/>
    </source>
</evidence>
<evidence type="ECO:0000313" key="10">
    <source>
        <dbReference type="Proteomes" id="UP000799779"/>
    </source>
</evidence>
<dbReference type="PROSITE" id="PS50157">
    <property type="entry name" value="ZINC_FINGER_C2H2_2"/>
    <property type="match status" value="1"/>
</dbReference>
<keyword evidence="7" id="KW-0472">Membrane</keyword>
<dbReference type="GO" id="GO:0008270">
    <property type="term" value="F:zinc ion binding"/>
    <property type="evidence" value="ECO:0007669"/>
    <property type="project" value="UniProtKB-KW"/>
</dbReference>
<dbReference type="GO" id="GO:0000785">
    <property type="term" value="C:chromatin"/>
    <property type="evidence" value="ECO:0007669"/>
    <property type="project" value="TreeGrafter"/>
</dbReference>
<sequence>MSTDHDVEIRIRDFRNFTIAALRNFAILIVLVGMLWLCTQAVPSTIPMPILLRWLWSKAVPSAIPIPFLFRWAFIVCLYLGFIAKNALLFQTIIVITRTHMSDIEEENRSQNRDLGTRTTNLEDWILANFCIISVLSTTGFVTWYWIKVIALTVQTFSSWIYTMGRLYSLFWLLKRTARFYQEAKGVKHKEAWGILTGVSVLRFNNKFEGPKAKRVLGRHLNTGRIDVTGPNIGRGPLFDRLPDEWKAARRACKTLDDVKNPFAMFAGQLDEEGRDQGDAQDHKDVEEACFSPSVFEWQPNPVMFPHLRGKHLQALNSDPPVAQNMSDCRPVDTAGTSGIFCPDMAVAFDGKGTTKNYQKSPGASIHTGPTIMSTNLSLFACPQCSFISKRKFELNKHVNQTHNHRFKCAYQGCEKTFGLRANLERHEAIHNGRVGFQCSNLWCKTPEKIFTREDNLKRHMKLCVTYG</sequence>
<dbReference type="EMBL" id="ML977613">
    <property type="protein sequence ID" value="KAF1997449.1"/>
    <property type="molecule type" value="Genomic_DNA"/>
</dbReference>
<dbReference type="GO" id="GO:0005667">
    <property type="term" value="C:transcription regulator complex"/>
    <property type="evidence" value="ECO:0007669"/>
    <property type="project" value="TreeGrafter"/>
</dbReference>
<keyword evidence="10" id="KW-1185">Reference proteome</keyword>
<dbReference type="InterPro" id="IPR013087">
    <property type="entry name" value="Znf_C2H2_type"/>
</dbReference>
<keyword evidence="1" id="KW-0479">Metal-binding</keyword>
<feature type="transmembrane region" description="Helical" evidence="7">
    <location>
        <begin position="21"/>
        <end position="42"/>
    </location>
</feature>
<reference evidence="9" key="1">
    <citation type="journal article" date="2020" name="Stud. Mycol.">
        <title>101 Dothideomycetes genomes: a test case for predicting lifestyles and emergence of pathogens.</title>
        <authorList>
            <person name="Haridas S."/>
            <person name="Albert R."/>
            <person name="Binder M."/>
            <person name="Bloem J."/>
            <person name="Labutti K."/>
            <person name="Salamov A."/>
            <person name="Andreopoulos B."/>
            <person name="Baker S."/>
            <person name="Barry K."/>
            <person name="Bills G."/>
            <person name="Bluhm B."/>
            <person name="Cannon C."/>
            <person name="Castanera R."/>
            <person name="Culley D."/>
            <person name="Daum C."/>
            <person name="Ezra D."/>
            <person name="Gonzalez J."/>
            <person name="Henrissat B."/>
            <person name="Kuo A."/>
            <person name="Liang C."/>
            <person name="Lipzen A."/>
            <person name="Lutzoni F."/>
            <person name="Magnuson J."/>
            <person name="Mondo S."/>
            <person name="Nolan M."/>
            <person name="Ohm R."/>
            <person name="Pangilinan J."/>
            <person name="Park H.-J."/>
            <person name="Ramirez L."/>
            <person name="Alfaro M."/>
            <person name="Sun H."/>
            <person name="Tritt A."/>
            <person name="Yoshinaga Y."/>
            <person name="Zwiers L.-H."/>
            <person name="Turgeon B."/>
            <person name="Goodwin S."/>
            <person name="Spatafora J."/>
            <person name="Crous P."/>
            <person name="Grigoriev I."/>
        </authorList>
    </citation>
    <scope>NUCLEOTIDE SEQUENCE</scope>
    <source>
        <strain evidence="9">CBS 123094</strain>
    </source>
</reference>
<dbReference type="SMART" id="SM00355">
    <property type="entry name" value="ZnF_C2H2"/>
    <property type="match status" value="3"/>
</dbReference>